<keyword evidence="12" id="KW-0460">Magnesium</keyword>
<dbReference type="PROSITE" id="PS50979">
    <property type="entry name" value="BC"/>
    <property type="match status" value="1"/>
</dbReference>
<dbReference type="NCBIfam" id="TIGR00514">
    <property type="entry name" value="accC"/>
    <property type="match status" value="1"/>
</dbReference>
<dbReference type="InterPro" id="IPR005482">
    <property type="entry name" value="Biotin_COase_C"/>
</dbReference>
<dbReference type="NCBIfam" id="NF006367">
    <property type="entry name" value="PRK08591.1"/>
    <property type="match status" value="1"/>
</dbReference>
<keyword evidence="6 19" id="KW-0444">Lipid biosynthesis</keyword>
<evidence type="ECO:0000256" key="7">
    <source>
        <dbReference type="ARBA" id="ARBA00022598"/>
    </source>
</evidence>
<keyword evidence="15 19" id="KW-0092">Biotin</keyword>
<dbReference type="PROSITE" id="PS50975">
    <property type="entry name" value="ATP_GRASP"/>
    <property type="match status" value="1"/>
</dbReference>
<keyword evidence="7 19" id="KW-0436">Ligase</keyword>
<feature type="domain" description="Biotin carboxylation" evidence="21">
    <location>
        <begin position="1"/>
        <end position="444"/>
    </location>
</feature>
<dbReference type="SUPFAM" id="SSF52440">
    <property type="entry name" value="PreATP-grasp domain"/>
    <property type="match status" value="1"/>
</dbReference>
<dbReference type="InterPro" id="IPR013815">
    <property type="entry name" value="ATP_grasp_subdomain_1"/>
</dbReference>
<evidence type="ECO:0000256" key="2">
    <source>
        <dbReference type="ARBA" id="ARBA00004956"/>
    </source>
</evidence>
<dbReference type="Pfam" id="PF02786">
    <property type="entry name" value="CPSase_L_D2"/>
    <property type="match status" value="1"/>
</dbReference>
<dbReference type="InterPro" id="IPR004549">
    <property type="entry name" value="Acetyl_CoA_COase_biotin_COase"/>
</dbReference>
<comment type="pathway">
    <text evidence="2 19">Lipid metabolism; malonyl-CoA biosynthesis; malonyl-CoA from acetyl-CoA: step 1/1.</text>
</comment>
<evidence type="ECO:0000256" key="12">
    <source>
        <dbReference type="ARBA" id="ARBA00022842"/>
    </source>
</evidence>
<dbReference type="Gene3D" id="3.40.50.20">
    <property type="match status" value="1"/>
</dbReference>
<dbReference type="InterPro" id="IPR011054">
    <property type="entry name" value="Rudment_hybrid_motif"/>
</dbReference>
<keyword evidence="14 19" id="KW-0275">Fatty acid biosynthesis</keyword>
<evidence type="ECO:0000256" key="10">
    <source>
        <dbReference type="ARBA" id="ARBA00022832"/>
    </source>
</evidence>
<evidence type="ECO:0000259" key="20">
    <source>
        <dbReference type="PROSITE" id="PS50975"/>
    </source>
</evidence>
<keyword evidence="9 18" id="KW-0547">Nucleotide-binding</keyword>
<evidence type="ECO:0000256" key="1">
    <source>
        <dbReference type="ARBA" id="ARBA00003761"/>
    </source>
</evidence>
<keyword evidence="11 18" id="KW-0067">ATP-binding</keyword>
<gene>
    <name evidence="22" type="primary">accC</name>
    <name evidence="22" type="ORF">JET14_06605</name>
</gene>
<keyword evidence="8" id="KW-0479">Metal-binding</keyword>
<dbReference type="SUPFAM" id="SSF56059">
    <property type="entry name" value="Glutathione synthetase ATP-binding domain-like"/>
    <property type="match status" value="1"/>
</dbReference>
<reference evidence="22 23" key="1">
    <citation type="submission" date="2020-12" db="EMBL/GenBank/DDBJ databases">
        <authorList>
            <person name="Zheng R.K."/>
            <person name="Sun C.M."/>
        </authorList>
    </citation>
    <scope>NUCLEOTIDE SEQUENCE [LARGE SCALE GENOMIC DNA]</scope>
    <source>
        <strain evidence="22 23">ZRK001</strain>
    </source>
</reference>
<dbReference type="EC" id="6.3.4.14" evidence="4 19"/>
<dbReference type="Gene3D" id="3.30.470.20">
    <property type="entry name" value="ATP-grasp fold, B domain"/>
    <property type="match status" value="1"/>
</dbReference>
<dbReference type="PANTHER" id="PTHR48095:SF2">
    <property type="entry name" value="BIOTIN CARBOXYLASE, CHLOROPLASTIC"/>
    <property type="match status" value="1"/>
</dbReference>
<evidence type="ECO:0000256" key="16">
    <source>
        <dbReference type="ARBA" id="ARBA00033786"/>
    </source>
</evidence>
<dbReference type="GO" id="GO:0006633">
    <property type="term" value="P:fatty acid biosynthetic process"/>
    <property type="evidence" value="ECO:0007669"/>
    <property type="project" value="UniProtKB-KW"/>
</dbReference>
<dbReference type="GO" id="GO:0046872">
    <property type="term" value="F:metal ion binding"/>
    <property type="evidence" value="ECO:0007669"/>
    <property type="project" value="UniProtKB-KW"/>
</dbReference>
<evidence type="ECO:0000256" key="11">
    <source>
        <dbReference type="ARBA" id="ARBA00022840"/>
    </source>
</evidence>
<dbReference type="GO" id="GO:0004075">
    <property type="term" value="F:biotin carboxylase activity"/>
    <property type="evidence" value="ECO:0007669"/>
    <property type="project" value="UniProtKB-EC"/>
</dbReference>
<evidence type="ECO:0000256" key="9">
    <source>
        <dbReference type="ARBA" id="ARBA00022741"/>
    </source>
</evidence>
<dbReference type="GO" id="GO:0005524">
    <property type="term" value="F:ATP binding"/>
    <property type="evidence" value="ECO:0007669"/>
    <property type="project" value="UniProtKB-UniRule"/>
</dbReference>
<dbReference type="FunFam" id="3.30.1490.20:FF:000018">
    <property type="entry name" value="Biotin carboxylase"/>
    <property type="match status" value="1"/>
</dbReference>
<comment type="function">
    <text evidence="1 19">This protein is a component of the acetyl coenzyme A carboxylase complex; first, biotin carboxylase catalyzes the carboxylation of the carrier protein and then the transcarboxylase transfers the carboxyl group to form malonyl-CoA.</text>
</comment>
<dbReference type="PROSITE" id="PS00866">
    <property type="entry name" value="CPSASE_1"/>
    <property type="match status" value="1"/>
</dbReference>
<evidence type="ECO:0000256" key="4">
    <source>
        <dbReference type="ARBA" id="ARBA00013263"/>
    </source>
</evidence>
<dbReference type="SMART" id="SM00878">
    <property type="entry name" value="Biotin_carb_C"/>
    <property type="match status" value="1"/>
</dbReference>
<keyword evidence="13 19" id="KW-0443">Lipid metabolism</keyword>
<dbReference type="KEGG" id="mlut:JET14_06605"/>
<proteinExistence type="predicted"/>
<evidence type="ECO:0000259" key="21">
    <source>
        <dbReference type="PROSITE" id="PS50979"/>
    </source>
</evidence>
<evidence type="ECO:0000256" key="19">
    <source>
        <dbReference type="RuleBase" id="RU365063"/>
    </source>
</evidence>
<dbReference type="InterPro" id="IPR011761">
    <property type="entry name" value="ATP-grasp"/>
</dbReference>
<sequence>MFSKILIANRGEIALRVQRACKELGIATVAVHSTADANAMHVRLADESVCIGPPSSRESYLNIHQIVAACEITGADAVHPGYGFLSENAKFAEILEAHGITFIGPTSEHIRMMGDKITAKTTAENLGIPVVPGSGGSVDTEEDAIRTADEIGYPVLIKATAGGGGRGMKLARTRDDLLEAWSTARGEAAAAFGNDSVYMEKYLDKPRHIEVQVFGDGEGDAIHLGERDCSLQRRHQKVWEEANSPALNVEQRMQIGEICADAMRKMKYRGAGTIEFLYENGAFYFIEMNTRLQVEHPITEAITGIDLVHEQIRVAAGAGLSVSQKDVAFSGHAIECRINAENARTFRPSPGTITHFHAPGGLGVRIDSGVYQGYKIPPYYDSLIGKLIVHGRTRVECMMRLKRALDEFVVDGIDTTLPLFQDLIANQDIANGDYDIHWLEHYLEDKADA</sequence>
<dbReference type="Proteomes" id="UP000596083">
    <property type="component" value="Chromosome"/>
</dbReference>
<dbReference type="InterPro" id="IPR005479">
    <property type="entry name" value="CPAse_ATP-bd"/>
</dbReference>
<evidence type="ECO:0000256" key="13">
    <source>
        <dbReference type="ARBA" id="ARBA00023098"/>
    </source>
</evidence>
<dbReference type="SUPFAM" id="SSF51246">
    <property type="entry name" value="Rudiment single hybrid motif"/>
    <property type="match status" value="1"/>
</dbReference>
<dbReference type="GO" id="GO:2001295">
    <property type="term" value="P:malonyl-CoA biosynthetic process"/>
    <property type="evidence" value="ECO:0007669"/>
    <property type="project" value="UniProtKB-UniPathway"/>
</dbReference>
<evidence type="ECO:0000256" key="15">
    <source>
        <dbReference type="ARBA" id="ARBA00023267"/>
    </source>
</evidence>
<dbReference type="FunFam" id="3.40.50.20:FF:000010">
    <property type="entry name" value="Propionyl-CoA carboxylase subunit alpha"/>
    <property type="match status" value="1"/>
</dbReference>
<evidence type="ECO:0000313" key="23">
    <source>
        <dbReference type="Proteomes" id="UP000596083"/>
    </source>
</evidence>
<dbReference type="Pfam" id="PF00289">
    <property type="entry name" value="Biotin_carb_N"/>
    <property type="match status" value="1"/>
</dbReference>
<comment type="subunit">
    <text evidence="3 19">Acetyl-CoA carboxylase is a heterohexamer of biotin carboxyl carrier protein, biotin carboxylase and the two subunits of carboxyl transferase in a 2:2 complex.</text>
</comment>
<evidence type="ECO:0000256" key="18">
    <source>
        <dbReference type="PROSITE-ProRule" id="PRU00409"/>
    </source>
</evidence>
<feature type="domain" description="ATP-grasp" evidence="20">
    <location>
        <begin position="120"/>
        <end position="316"/>
    </location>
</feature>
<dbReference type="InterPro" id="IPR051602">
    <property type="entry name" value="ACC_Biotin_Carboxylase"/>
</dbReference>
<organism evidence="22 23">
    <name type="scientific">Martelella lutilitoris</name>
    <dbReference type="NCBI Taxonomy" id="2583532"/>
    <lineage>
        <taxon>Bacteria</taxon>
        <taxon>Pseudomonadati</taxon>
        <taxon>Pseudomonadota</taxon>
        <taxon>Alphaproteobacteria</taxon>
        <taxon>Hyphomicrobiales</taxon>
        <taxon>Aurantimonadaceae</taxon>
        <taxon>Martelella</taxon>
    </lineage>
</organism>
<evidence type="ECO:0000256" key="6">
    <source>
        <dbReference type="ARBA" id="ARBA00022516"/>
    </source>
</evidence>
<dbReference type="RefSeq" id="WP_200337338.1">
    <property type="nucleotide sequence ID" value="NZ_CP066786.1"/>
</dbReference>
<dbReference type="PROSITE" id="PS00867">
    <property type="entry name" value="CPSASE_2"/>
    <property type="match status" value="1"/>
</dbReference>
<dbReference type="AlphaFoldDB" id="A0A7T7HMG8"/>
<evidence type="ECO:0000256" key="3">
    <source>
        <dbReference type="ARBA" id="ARBA00011750"/>
    </source>
</evidence>
<protein>
    <recommendedName>
        <fullName evidence="5 19">Biotin carboxylase</fullName>
        <ecNumber evidence="4 19">6.3.4.14</ecNumber>
    </recommendedName>
    <alternativeName>
        <fullName evidence="16 19">Acetyl-coenzyme A carboxylase biotin carboxylase subunit A</fullName>
    </alternativeName>
</protein>
<evidence type="ECO:0000313" key="22">
    <source>
        <dbReference type="EMBL" id="QQM31829.1"/>
    </source>
</evidence>
<dbReference type="Gene3D" id="3.30.1490.20">
    <property type="entry name" value="ATP-grasp fold, A domain"/>
    <property type="match status" value="1"/>
</dbReference>
<name>A0A7T7HMG8_9HYPH</name>
<dbReference type="InterPro" id="IPR016185">
    <property type="entry name" value="PreATP-grasp_dom_sf"/>
</dbReference>
<comment type="catalytic activity">
    <reaction evidence="17 19">
        <text>N(6)-biotinyl-L-lysyl-[protein] + hydrogencarbonate + ATP = N(6)-carboxybiotinyl-L-lysyl-[protein] + ADP + phosphate + H(+)</text>
        <dbReference type="Rhea" id="RHEA:13501"/>
        <dbReference type="Rhea" id="RHEA-COMP:10505"/>
        <dbReference type="Rhea" id="RHEA-COMP:10506"/>
        <dbReference type="ChEBI" id="CHEBI:15378"/>
        <dbReference type="ChEBI" id="CHEBI:17544"/>
        <dbReference type="ChEBI" id="CHEBI:30616"/>
        <dbReference type="ChEBI" id="CHEBI:43474"/>
        <dbReference type="ChEBI" id="CHEBI:83144"/>
        <dbReference type="ChEBI" id="CHEBI:83145"/>
        <dbReference type="ChEBI" id="CHEBI:456216"/>
        <dbReference type="EC" id="6.3.4.14"/>
    </reaction>
</comment>
<dbReference type="UniPathway" id="UPA00655">
    <property type="reaction ID" value="UER00711"/>
</dbReference>
<evidence type="ECO:0000256" key="8">
    <source>
        <dbReference type="ARBA" id="ARBA00022723"/>
    </source>
</evidence>
<dbReference type="InterPro" id="IPR005481">
    <property type="entry name" value="BC-like_N"/>
</dbReference>
<dbReference type="EMBL" id="CP066786">
    <property type="protein sequence ID" value="QQM31829.1"/>
    <property type="molecule type" value="Genomic_DNA"/>
</dbReference>
<dbReference type="PANTHER" id="PTHR48095">
    <property type="entry name" value="PYRUVATE CARBOXYLASE SUBUNIT A"/>
    <property type="match status" value="1"/>
</dbReference>
<accession>A0A7T7HMG8</accession>
<evidence type="ECO:0000256" key="5">
    <source>
        <dbReference type="ARBA" id="ARBA00017242"/>
    </source>
</evidence>
<evidence type="ECO:0000256" key="17">
    <source>
        <dbReference type="ARBA" id="ARBA00048600"/>
    </source>
</evidence>
<keyword evidence="10 19" id="KW-0276">Fatty acid metabolism</keyword>
<dbReference type="Pfam" id="PF02785">
    <property type="entry name" value="Biotin_carb_C"/>
    <property type="match status" value="1"/>
</dbReference>
<evidence type="ECO:0000256" key="14">
    <source>
        <dbReference type="ARBA" id="ARBA00023160"/>
    </source>
</evidence>
<dbReference type="InterPro" id="IPR011764">
    <property type="entry name" value="Biotin_carboxylation_dom"/>
</dbReference>